<feature type="transmembrane region" description="Helical" evidence="1">
    <location>
        <begin position="28"/>
        <end position="47"/>
    </location>
</feature>
<reference evidence="2 3" key="1">
    <citation type="submission" date="2019-02" db="EMBL/GenBank/DDBJ databases">
        <authorList>
            <person name="Khodamoradi S."/>
            <person name="Hahnke R.L."/>
            <person name="Kaempfer P."/>
            <person name="Schumann P."/>
            <person name="Rohde M."/>
            <person name="Steinert M."/>
            <person name="Luzhetskyy A."/>
            <person name="Wink J."/>
            <person name="Ruckert C."/>
        </authorList>
    </citation>
    <scope>NUCLEOTIDE SEQUENCE [LARGE SCALE GENOMIC DNA]</scope>
    <source>
        <strain evidence="2 3">M2</strain>
    </source>
</reference>
<keyword evidence="1" id="KW-1133">Transmembrane helix</keyword>
<sequence length="56" mass="6409">MRSIRSLSHGFPFLAAGMKRKKGRELDNATRVLATIFLVSVSVLMFFNASSHYFDW</sequence>
<gene>
    <name evidence="2" type="ORF">EKD16_23625</name>
</gene>
<keyword evidence="1" id="KW-0812">Transmembrane</keyword>
<keyword evidence="1" id="KW-0472">Membrane</keyword>
<evidence type="ECO:0000313" key="2">
    <source>
        <dbReference type="EMBL" id="QBI56472.1"/>
    </source>
</evidence>
<dbReference type="KEGG" id="strr:EKD16_23625"/>
<organism evidence="2 3">
    <name type="scientific">Streptomonospora litoralis</name>
    <dbReference type="NCBI Taxonomy" id="2498135"/>
    <lineage>
        <taxon>Bacteria</taxon>
        <taxon>Bacillati</taxon>
        <taxon>Actinomycetota</taxon>
        <taxon>Actinomycetes</taxon>
        <taxon>Streptosporangiales</taxon>
        <taxon>Nocardiopsidaceae</taxon>
        <taxon>Streptomonospora</taxon>
    </lineage>
</organism>
<keyword evidence="3" id="KW-1185">Reference proteome</keyword>
<protein>
    <submittedName>
        <fullName evidence="2">Uncharacterized protein</fullName>
    </submittedName>
</protein>
<dbReference type="AlphaFoldDB" id="A0A4V0ZKC2"/>
<evidence type="ECO:0000313" key="3">
    <source>
        <dbReference type="Proteomes" id="UP000292235"/>
    </source>
</evidence>
<dbReference type="Proteomes" id="UP000292235">
    <property type="component" value="Chromosome"/>
</dbReference>
<name>A0A4V0ZKC2_9ACTN</name>
<proteinExistence type="predicted"/>
<accession>A0A4V0ZKC2</accession>
<evidence type="ECO:0000256" key="1">
    <source>
        <dbReference type="SAM" id="Phobius"/>
    </source>
</evidence>
<dbReference type="EMBL" id="CP036455">
    <property type="protein sequence ID" value="QBI56472.1"/>
    <property type="molecule type" value="Genomic_DNA"/>
</dbReference>